<sequence>MRNFDIEQAQAIYTNALKYPQGDAHYDSVNRIREHLSDAGYDLNDDATYALLDKGLTKAKFEEQAFIATTHMITKAFMSTQTVDTRNYGGWLVPGRRYYGIENLLRLLNEHAATIENHSDTIGTDRYHNALLDFVMTEYRNGGLQEYQATLKVDYAVRTFHDLQELTKEVLNAKDRGTLDHYLRQATDSAKTLDNLMADFNKAQKTEVLERTDQTEKTLKNSRKSLALTFARYAVTHDIVPKWEPVFLGYQRALEELDDAGVNLNAKSTFKAIGMNAQTFWDNYRKQVEWMNESGRNYGQRKIYSPTPKP</sequence>
<accession>G2KSW9</accession>
<keyword evidence="2" id="KW-1185">Reference proteome</keyword>
<proteinExistence type="predicted"/>
<protein>
    <submittedName>
        <fullName evidence="1">Uncharacterized protein</fullName>
    </submittedName>
</protein>
<reference evidence="1 2" key="1">
    <citation type="journal article" date="2011" name="BMC Genomics">
        <title>Genomic insights into an obligate epibiotic bacterial predator: Micavibrio aeruginosavorus ARL-13.</title>
        <authorList>
            <person name="Wang Z."/>
            <person name="Kadouri D."/>
            <person name="Wu M."/>
        </authorList>
    </citation>
    <scope>NUCLEOTIDE SEQUENCE [LARGE SCALE GENOMIC DNA]</scope>
    <source>
        <strain evidence="1 2">ARL-13</strain>
    </source>
</reference>
<dbReference type="AlphaFoldDB" id="G2KSW9"/>
<dbReference type="OrthoDB" id="9818439at2"/>
<gene>
    <name evidence="1" type="ordered locus">MICA_1803</name>
</gene>
<dbReference type="Proteomes" id="UP000009286">
    <property type="component" value="Chromosome"/>
</dbReference>
<dbReference type="RefSeq" id="WP_014103337.1">
    <property type="nucleotide sequence ID" value="NC_016026.1"/>
</dbReference>
<name>G2KSW9_MICAA</name>
<organism evidence="1 2">
    <name type="scientific">Micavibrio aeruginosavorus (strain ARL-13)</name>
    <dbReference type="NCBI Taxonomy" id="856793"/>
    <lineage>
        <taxon>Bacteria</taxon>
        <taxon>Pseudomonadati</taxon>
        <taxon>Bdellovibrionota</taxon>
        <taxon>Bdellovibrionia</taxon>
        <taxon>Bdellovibrionales</taxon>
        <taxon>Pseudobdellovibrionaceae</taxon>
        <taxon>Micavibrio</taxon>
    </lineage>
</organism>
<evidence type="ECO:0000313" key="1">
    <source>
        <dbReference type="EMBL" id="AEP10114.1"/>
    </source>
</evidence>
<dbReference type="STRING" id="856793.MICA_1803"/>
<dbReference type="KEGG" id="mai:MICA_1803"/>
<evidence type="ECO:0000313" key="2">
    <source>
        <dbReference type="Proteomes" id="UP000009286"/>
    </source>
</evidence>
<dbReference type="HOGENOM" id="CLU_896621_0_0_5"/>
<dbReference type="EMBL" id="CP002382">
    <property type="protein sequence ID" value="AEP10114.1"/>
    <property type="molecule type" value="Genomic_DNA"/>
</dbReference>